<evidence type="ECO:0000313" key="2">
    <source>
        <dbReference type="Proteomes" id="UP001500755"/>
    </source>
</evidence>
<protein>
    <submittedName>
        <fullName evidence="1">Uncharacterized protein</fullName>
    </submittedName>
</protein>
<organism evidence="1 2">
    <name type="scientific">Brevibacterium samyangense</name>
    <dbReference type="NCBI Taxonomy" id="366888"/>
    <lineage>
        <taxon>Bacteria</taxon>
        <taxon>Bacillati</taxon>
        <taxon>Actinomycetota</taxon>
        <taxon>Actinomycetes</taxon>
        <taxon>Micrococcales</taxon>
        <taxon>Brevibacteriaceae</taxon>
        <taxon>Brevibacterium</taxon>
    </lineage>
</organism>
<keyword evidence="2" id="KW-1185">Reference proteome</keyword>
<dbReference type="Proteomes" id="UP001500755">
    <property type="component" value="Unassembled WGS sequence"/>
</dbReference>
<proteinExistence type="predicted"/>
<evidence type="ECO:0000313" key="1">
    <source>
        <dbReference type="EMBL" id="GAA2016156.1"/>
    </source>
</evidence>
<accession>A0ABP5F4D0</accession>
<sequence>MTLRLFGIERQLLGVIPSGTNAVQLLFHHTGDDGFGRNDDRLPHVYPDGSDSPAAFDSTQVLGSAESEITVLSYHGCVRISVRIVAGSDHEDYVITL</sequence>
<dbReference type="EMBL" id="BAAANO010000043">
    <property type="protein sequence ID" value="GAA2016156.1"/>
    <property type="molecule type" value="Genomic_DNA"/>
</dbReference>
<name>A0ABP5F4D0_9MICO</name>
<gene>
    <name evidence="1" type="ORF">GCM10009755_29830</name>
</gene>
<comment type="caution">
    <text evidence="1">The sequence shown here is derived from an EMBL/GenBank/DDBJ whole genome shotgun (WGS) entry which is preliminary data.</text>
</comment>
<reference evidence="2" key="1">
    <citation type="journal article" date="2019" name="Int. J. Syst. Evol. Microbiol.">
        <title>The Global Catalogue of Microorganisms (GCM) 10K type strain sequencing project: providing services to taxonomists for standard genome sequencing and annotation.</title>
        <authorList>
            <consortium name="The Broad Institute Genomics Platform"/>
            <consortium name="The Broad Institute Genome Sequencing Center for Infectious Disease"/>
            <person name="Wu L."/>
            <person name="Ma J."/>
        </authorList>
    </citation>
    <scope>NUCLEOTIDE SEQUENCE [LARGE SCALE GENOMIC DNA]</scope>
    <source>
        <strain evidence="2">JCM 14546</strain>
    </source>
</reference>